<feature type="compositionally biased region" description="Low complexity" evidence="1">
    <location>
        <begin position="45"/>
        <end position="63"/>
    </location>
</feature>
<dbReference type="AlphaFoldDB" id="A0A8J2KL26"/>
<gene>
    <name evidence="2" type="ORF">AFUS01_LOCUS26144</name>
</gene>
<feature type="compositionally biased region" description="Polar residues" evidence="1">
    <location>
        <begin position="122"/>
        <end position="131"/>
    </location>
</feature>
<name>A0A8J2KL26_9HEXA</name>
<protein>
    <submittedName>
        <fullName evidence="2">Uncharacterized protein</fullName>
    </submittedName>
</protein>
<evidence type="ECO:0000256" key="1">
    <source>
        <dbReference type="SAM" id="MobiDB-lite"/>
    </source>
</evidence>
<feature type="region of interest" description="Disordered" evidence="1">
    <location>
        <begin position="1"/>
        <end position="91"/>
    </location>
</feature>
<proteinExistence type="predicted"/>
<sequence>NFQFQRNWQPARNQQQVPSPPNNDAHQQGPEPSLRDLQKAVQDIRALLYAPRPAPAQQPSRPLTTNSVPDATKFSQPVSNHHVPPTVPPVSDPQGPLPLNSHHINSPFHSTHQIRHNETESRSVLSSGQHPCPTTLTKEFDRMQAKETPSYDFLCSIKLLNCDKCITGLFDCGAGLSAISLALVHELLKVIPQAIHVRTHRRRAVGQFVQNSTVYYSQTATLFYEIDNQFHSLILP</sequence>
<reference evidence="2" key="1">
    <citation type="submission" date="2021-06" db="EMBL/GenBank/DDBJ databases">
        <authorList>
            <person name="Hodson N. C."/>
            <person name="Mongue J. A."/>
            <person name="Jaron S. K."/>
        </authorList>
    </citation>
    <scope>NUCLEOTIDE SEQUENCE</scope>
</reference>
<evidence type="ECO:0000313" key="3">
    <source>
        <dbReference type="Proteomes" id="UP000708208"/>
    </source>
</evidence>
<organism evidence="2 3">
    <name type="scientific">Allacma fusca</name>
    <dbReference type="NCBI Taxonomy" id="39272"/>
    <lineage>
        <taxon>Eukaryota</taxon>
        <taxon>Metazoa</taxon>
        <taxon>Ecdysozoa</taxon>
        <taxon>Arthropoda</taxon>
        <taxon>Hexapoda</taxon>
        <taxon>Collembola</taxon>
        <taxon>Symphypleona</taxon>
        <taxon>Sminthuridae</taxon>
        <taxon>Allacma</taxon>
    </lineage>
</organism>
<dbReference type="Proteomes" id="UP000708208">
    <property type="component" value="Unassembled WGS sequence"/>
</dbReference>
<accession>A0A8J2KL26</accession>
<feature type="compositionally biased region" description="Polar residues" evidence="1">
    <location>
        <begin position="64"/>
        <end position="79"/>
    </location>
</feature>
<feature type="compositionally biased region" description="Polar residues" evidence="1">
    <location>
        <begin position="1"/>
        <end position="26"/>
    </location>
</feature>
<feature type="non-terminal residue" evidence="2">
    <location>
        <position position="1"/>
    </location>
</feature>
<comment type="caution">
    <text evidence="2">The sequence shown here is derived from an EMBL/GenBank/DDBJ whole genome shotgun (WGS) entry which is preliminary data.</text>
</comment>
<dbReference type="EMBL" id="CAJVCH010344893">
    <property type="protein sequence ID" value="CAG7815466.1"/>
    <property type="molecule type" value="Genomic_DNA"/>
</dbReference>
<evidence type="ECO:0000313" key="2">
    <source>
        <dbReference type="EMBL" id="CAG7815466.1"/>
    </source>
</evidence>
<keyword evidence="3" id="KW-1185">Reference proteome</keyword>
<feature type="region of interest" description="Disordered" evidence="1">
    <location>
        <begin position="110"/>
        <end position="131"/>
    </location>
</feature>